<sequence length="82" mass="8663">MKAVGRNPWLLILLVAVGGIIGGIIGDIFRESIKILGYGKTIGFSPVTIDLSILKLTLGFVLSLNLASVIGIILAILIFSKL</sequence>
<comment type="caution">
    <text evidence="2">The sequence shown here is derived from an EMBL/GenBank/DDBJ whole genome shotgun (WGS) entry which is preliminary data.</text>
</comment>
<keyword evidence="1" id="KW-1133">Transmembrane helix</keyword>
<reference evidence="2 3" key="1">
    <citation type="submission" date="2020-08" db="EMBL/GenBank/DDBJ databases">
        <title>Genomic Encyclopedia of Type Strains, Phase IV (KMG-IV): sequencing the most valuable type-strain genomes for metagenomic binning, comparative biology and taxonomic classification.</title>
        <authorList>
            <person name="Goeker M."/>
        </authorList>
    </citation>
    <scope>NUCLEOTIDE SEQUENCE [LARGE SCALE GENOMIC DNA]</scope>
    <source>
        <strain evidence="2 3">DSM 103526</strain>
    </source>
</reference>
<accession>A0A841KM72</accession>
<dbReference type="InterPro" id="IPR025470">
    <property type="entry name" value="DUF4321"/>
</dbReference>
<gene>
    <name evidence="2" type="ORF">HNQ80_000989</name>
</gene>
<evidence type="ECO:0000313" key="2">
    <source>
        <dbReference type="EMBL" id="MBB6214904.1"/>
    </source>
</evidence>
<keyword evidence="1" id="KW-0472">Membrane</keyword>
<dbReference type="AlphaFoldDB" id="A0A841KM72"/>
<feature type="transmembrane region" description="Helical" evidence="1">
    <location>
        <begin position="9"/>
        <end position="29"/>
    </location>
</feature>
<feature type="transmembrane region" description="Helical" evidence="1">
    <location>
        <begin position="56"/>
        <end position="79"/>
    </location>
</feature>
<proteinExistence type="predicted"/>
<evidence type="ECO:0000256" key="1">
    <source>
        <dbReference type="SAM" id="Phobius"/>
    </source>
</evidence>
<dbReference type="RefSeq" id="WP_184308712.1">
    <property type="nucleotide sequence ID" value="NZ_JACHEN010000004.1"/>
</dbReference>
<name>A0A841KM72_9FIRM</name>
<dbReference type="Proteomes" id="UP000579281">
    <property type="component" value="Unassembled WGS sequence"/>
</dbReference>
<protein>
    <recommendedName>
        <fullName evidence="4">DUF4321 domain-containing protein</fullName>
    </recommendedName>
</protein>
<evidence type="ECO:0008006" key="4">
    <source>
        <dbReference type="Google" id="ProtNLM"/>
    </source>
</evidence>
<evidence type="ECO:0000313" key="3">
    <source>
        <dbReference type="Proteomes" id="UP000579281"/>
    </source>
</evidence>
<dbReference type="Pfam" id="PF14209">
    <property type="entry name" value="DUF4321"/>
    <property type="match status" value="1"/>
</dbReference>
<keyword evidence="3" id="KW-1185">Reference proteome</keyword>
<organism evidence="2 3">
    <name type="scientific">Anaerosolibacter carboniphilus</name>
    <dbReference type="NCBI Taxonomy" id="1417629"/>
    <lineage>
        <taxon>Bacteria</taxon>
        <taxon>Bacillati</taxon>
        <taxon>Bacillota</taxon>
        <taxon>Clostridia</taxon>
        <taxon>Peptostreptococcales</taxon>
        <taxon>Thermotaleaceae</taxon>
        <taxon>Anaerosolibacter</taxon>
    </lineage>
</organism>
<keyword evidence="1" id="KW-0812">Transmembrane</keyword>
<dbReference type="EMBL" id="JACHEN010000004">
    <property type="protein sequence ID" value="MBB6214904.1"/>
    <property type="molecule type" value="Genomic_DNA"/>
</dbReference>